<evidence type="ECO:0000313" key="2">
    <source>
        <dbReference type="Proteomes" id="UP001287024"/>
    </source>
</evidence>
<name>A0ABU5BSZ8_9PSED</name>
<evidence type="ECO:0000313" key="1">
    <source>
        <dbReference type="EMBL" id="MDX9679551.1"/>
    </source>
</evidence>
<sequence length="67" mass="7325">MSRDMFCELVAEIETLAVQGRAQRLLAHTGKTGTPRIGAMKGKLVLPDDFDSSLPDAMLDTFEETQA</sequence>
<organism evidence="1 2">
    <name type="scientific">Pseudomonas zeae</name>
    <dbReference type="NCBI Taxonomy" id="2745510"/>
    <lineage>
        <taxon>Bacteria</taxon>
        <taxon>Pseudomonadati</taxon>
        <taxon>Pseudomonadota</taxon>
        <taxon>Gammaproteobacteria</taxon>
        <taxon>Pseudomonadales</taxon>
        <taxon>Pseudomonadaceae</taxon>
        <taxon>Pseudomonas</taxon>
    </lineage>
</organism>
<accession>A0ABU5BSZ8</accession>
<reference evidence="1 2" key="1">
    <citation type="submission" date="2023-05" db="EMBL/GenBank/DDBJ databases">
        <title>Siderophore-mediated competition between Bacillus subtilis and Pseudomonas marginalis.</title>
        <authorList>
            <person name="Lyng M."/>
            <person name="Joergensen J.P.B."/>
            <person name="Schostag M.D."/>
            <person name="Jarmusch S.A."/>
            <person name="Aguilar D.K.C."/>
            <person name="Andrade C.N.L."/>
            <person name="Kovacs A.T."/>
        </authorList>
    </citation>
    <scope>NUCLEOTIDE SEQUENCE [LARGE SCALE GENOMIC DNA]</scope>
    <source>
        <strain evidence="1 2">P8_72</strain>
    </source>
</reference>
<proteinExistence type="predicted"/>
<gene>
    <name evidence="1" type="ORF">QMK45_27125</name>
</gene>
<protein>
    <recommendedName>
        <fullName evidence="3">Type II toxin-antitoxin system prevent-host-death family antitoxin</fullName>
    </recommendedName>
</protein>
<evidence type="ECO:0008006" key="3">
    <source>
        <dbReference type="Google" id="ProtNLM"/>
    </source>
</evidence>
<comment type="caution">
    <text evidence="1">The sequence shown here is derived from an EMBL/GenBank/DDBJ whole genome shotgun (WGS) entry which is preliminary data.</text>
</comment>
<keyword evidence="2" id="KW-1185">Reference proteome</keyword>
<dbReference type="Proteomes" id="UP001287024">
    <property type="component" value="Unassembled WGS sequence"/>
</dbReference>
<dbReference type="RefSeq" id="WP_256573906.1">
    <property type="nucleotide sequence ID" value="NZ_JASFAG010000005.1"/>
</dbReference>
<dbReference type="EMBL" id="JASFAG010000005">
    <property type="protein sequence ID" value="MDX9679551.1"/>
    <property type="molecule type" value="Genomic_DNA"/>
</dbReference>